<dbReference type="GO" id="GO:0008233">
    <property type="term" value="F:peptidase activity"/>
    <property type="evidence" value="ECO:0007669"/>
    <property type="project" value="UniProtKB-KW"/>
</dbReference>
<evidence type="ECO:0000259" key="4">
    <source>
        <dbReference type="Pfam" id="PF14541"/>
    </source>
</evidence>
<dbReference type="Gene3D" id="2.40.70.10">
    <property type="entry name" value="Acid Proteases"/>
    <property type="match status" value="2"/>
</dbReference>
<protein>
    <recommendedName>
        <fullName evidence="8">Peptidase A1 domain-containing protein</fullName>
    </recommendedName>
</protein>
<feature type="domain" description="Xylanase inhibitor C-terminal" evidence="4">
    <location>
        <begin position="195"/>
        <end position="285"/>
    </location>
</feature>
<dbReference type="AlphaFoldDB" id="A0A9Q1GKH6"/>
<sequence>MFPTKRPSISSGTSKTYRPLQCHHNPNLCGSHKCDDQFCTYDISYVDDSYSKGVIAYDKFTFNGFPRGQETKAFVLDQEKVSFAEVYPENQIARILGLGWAPDTPHIQLNSETDSKFSYCLQFEHTPPYETYLRFGFDIKMTPIFKKHSSMNIMPLRLVSVSINRQRLPSHQKNRMILGSGACSSYPIKPIYEDLEKWLIRKTKEEFCYERKKPVPPGHEYDRLPTITLNFEGADFVIKPDGVFSAQVDVLQKQFFRPTTYPDEEDNLLGTYQQADHRMVFDLKKLLHFQSENC</sequence>
<accession>A0A9Q1GKH6</accession>
<dbReference type="Pfam" id="PF14543">
    <property type="entry name" value="TAXi_N"/>
    <property type="match status" value="1"/>
</dbReference>
<evidence type="ECO:0000259" key="5">
    <source>
        <dbReference type="Pfam" id="PF14543"/>
    </source>
</evidence>
<dbReference type="InterPro" id="IPR051708">
    <property type="entry name" value="Plant_Aspart_Prot_A1"/>
</dbReference>
<keyword evidence="7" id="KW-1185">Reference proteome</keyword>
<comment type="caution">
    <text evidence="6">The sequence shown here is derived from an EMBL/GenBank/DDBJ whole genome shotgun (WGS) entry which is preliminary data.</text>
</comment>
<dbReference type="PANTHER" id="PTHR47967">
    <property type="entry name" value="OS07G0603500 PROTEIN-RELATED"/>
    <property type="match status" value="1"/>
</dbReference>
<evidence type="ECO:0000313" key="7">
    <source>
        <dbReference type="Proteomes" id="UP001153076"/>
    </source>
</evidence>
<evidence type="ECO:0008006" key="8">
    <source>
        <dbReference type="Google" id="ProtNLM"/>
    </source>
</evidence>
<dbReference type="GO" id="GO:0005576">
    <property type="term" value="C:extracellular region"/>
    <property type="evidence" value="ECO:0007669"/>
    <property type="project" value="TreeGrafter"/>
</dbReference>
<dbReference type="InterPro" id="IPR021109">
    <property type="entry name" value="Peptidase_aspartic_dom_sf"/>
</dbReference>
<dbReference type="GO" id="GO:0006508">
    <property type="term" value="P:proteolysis"/>
    <property type="evidence" value="ECO:0007669"/>
    <property type="project" value="UniProtKB-KW"/>
</dbReference>
<dbReference type="InterPro" id="IPR032799">
    <property type="entry name" value="TAXi_C"/>
</dbReference>
<keyword evidence="2" id="KW-0645">Protease</keyword>
<dbReference type="OrthoDB" id="1072226at2759"/>
<proteinExistence type="inferred from homology"/>
<gene>
    <name evidence="6" type="ORF">Cgig2_022525</name>
</gene>
<dbReference type="EMBL" id="JAKOGI010002910">
    <property type="protein sequence ID" value="KAJ8421124.1"/>
    <property type="molecule type" value="Genomic_DNA"/>
</dbReference>
<reference evidence="6" key="1">
    <citation type="submission" date="2022-04" db="EMBL/GenBank/DDBJ databases">
        <title>Carnegiea gigantea Genome sequencing and assembly v2.</title>
        <authorList>
            <person name="Copetti D."/>
            <person name="Sanderson M.J."/>
            <person name="Burquez A."/>
            <person name="Wojciechowski M.F."/>
        </authorList>
    </citation>
    <scope>NUCLEOTIDE SEQUENCE</scope>
    <source>
        <strain evidence="6">SGP5-SGP5p</strain>
        <tissue evidence="6">Aerial part</tissue>
    </source>
</reference>
<dbReference type="PANTHER" id="PTHR47967:SF123">
    <property type="entry name" value="ASPARTIC PROTEINASE NEPENTHESIN-1-LIKE"/>
    <property type="match status" value="1"/>
</dbReference>
<organism evidence="6 7">
    <name type="scientific">Carnegiea gigantea</name>
    <dbReference type="NCBI Taxonomy" id="171969"/>
    <lineage>
        <taxon>Eukaryota</taxon>
        <taxon>Viridiplantae</taxon>
        <taxon>Streptophyta</taxon>
        <taxon>Embryophyta</taxon>
        <taxon>Tracheophyta</taxon>
        <taxon>Spermatophyta</taxon>
        <taxon>Magnoliopsida</taxon>
        <taxon>eudicotyledons</taxon>
        <taxon>Gunneridae</taxon>
        <taxon>Pentapetalae</taxon>
        <taxon>Caryophyllales</taxon>
        <taxon>Cactineae</taxon>
        <taxon>Cactaceae</taxon>
        <taxon>Cactoideae</taxon>
        <taxon>Echinocereeae</taxon>
        <taxon>Carnegiea</taxon>
    </lineage>
</organism>
<dbReference type="SUPFAM" id="SSF50630">
    <property type="entry name" value="Acid proteases"/>
    <property type="match status" value="1"/>
</dbReference>
<dbReference type="Proteomes" id="UP001153076">
    <property type="component" value="Unassembled WGS sequence"/>
</dbReference>
<feature type="domain" description="Xylanase inhibitor N-terminal" evidence="5">
    <location>
        <begin position="7"/>
        <end position="136"/>
    </location>
</feature>
<dbReference type="InterPro" id="IPR032861">
    <property type="entry name" value="TAXi_N"/>
</dbReference>
<comment type="similarity">
    <text evidence="1">Belongs to the peptidase A1 family.</text>
</comment>
<keyword evidence="3" id="KW-0378">Hydrolase</keyword>
<name>A0A9Q1GKH6_9CARY</name>
<evidence type="ECO:0000256" key="2">
    <source>
        <dbReference type="ARBA" id="ARBA00022670"/>
    </source>
</evidence>
<evidence type="ECO:0000256" key="3">
    <source>
        <dbReference type="ARBA" id="ARBA00022801"/>
    </source>
</evidence>
<dbReference type="Pfam" id="PF14541">
    <property type="entry name" value="TAXi_C"/>
    <property type="match status" value="1"/>
</dbReference>
<evidence type="ECO:0000256" key="1">
    <source>
        <dbReference type="ARBA" id="ARBA00007447"/>
    </source>
</evidence>
<evidence type="ECO:0000313" key="6">
    <source>
        <dbReference type="EMBL" id="KAJ8421124.1"/>
    </source>
</evidence>